<sequence>MSDFWEAFFDSLPPSPEWAPFWGSLFEGALSASLIWLTALIISTKPSAFELICHSLVHVCLFVFAVLFGFQDGWPMLAVTELFGRTIVVLSFLVAIYTVYDKQGRSWNRARTDRLEDLSQKDRKETL</sequence>
<feature type="transmembrane region" description="Helical" evidence="1">
    <location>
        <begin position="82"/>
        <end position="100"/>
    </location>
</feature>
<keyword evidence="3" id="KW-1185">Reference proteome</keyword>
<dbReference type="OrthoDB" id="4496641at2759"/>
<name>A0A1L9V7Q0_ASPGL</name>
<organism evidence="2 3">
    <name type="scientific">Aspergillus glaucus CBS 516.65</name>
    <dbReference type="NCBI Taxonomy" id="1160497"/>
    <lineage>
        <taxon>Eukaryota</taxon>
        <taxon>Fungi</taxon>
        <taxon>Dikarya</taxon>
        <taxon>Ascomycota</taxon>
        <taxon>Pezizomycotina</taxon>
        <taxon>Eurotiomycetes</taxon>
        <taxon>Eurotiomycetidae</taxon>
        <taxon>Eurotiales</taxon>
        <taxon>Aspergillaceae</taxon>
        <taxon>Aspergillus</taxon>
        <taxon>Aspergillus subgen. Aspergillus</taxon>
    </lineage>
</organism>
<feature type="transmembrane region" description="Helical" evidence="1">
    <location>
        <begin position="20"/>
        <end position="42"/>
    </location>
</feature>
<protein>
    <submittedName>
        <fullName evidence="2">Uncharacterized protein</fullName>
    </submittedName>
</protein>
<evidence type="ECO:0000313" key="3">
    <source>
        <dbReference type="Proteomes" id="UP000184300"/>
    </source>
</evidence>
<dbReference type="Proteomes" id="UP000184300">
    <property type="component" value="Unassembled WGS sequence"/>
</dbReference>
<keyword evidence="1" id="KW-1133">Transmembrane helix</keyword>
<proteinExistence type="predicted"/>
<dbReference type="VEuPathDB" id="FungiDB:ASPGLDRAFT_52102"/>
<evidence type="ECO:0000313" key="2">
    <source>
        <dbReference type="EMBL" id="OJJ79872.1"/>
    </source>
</evidence>
<dbReference type="GeneID" id="34463933"/>
<dbReference type="EMBL" id="KV878914">
    <property type="protein sequence ID" value="OJJ79872.1"/>
    <property type="molecule type" value="Genomic_DNA"/>
</dbReference>
<feature type="transmembrane region" description="Helical" evidence="1">
    <location>
        <begin position="49"/>
        <end position="70"/>
    </location>
</feature>
<evidence type="ECO:0000256" key="1">
    <source>
        <dbReference type="SAM" id="Phobius"/>
    </source>
</evidence>
<dbReference type="RefSeq" id="XP_022396570.1">
    <property type="nucleotide sequence ID" value="XM_022547672.1"/>
</dbReference>
<keyword evidence="1" id="KW-0472">Membrane</keyword>
<reference evidence="3" key="1">
    <citation type="journal article" date="2017" name="Genome Biol.">
        <title>Comparative genomics reveals high biological diversity and specific adaptations in the industrially and medically important fungal genus Aspergillus.</title>
        <authorList>
            <person name="de Vries R.P."/>
            <person name="Riley R."/>
            <person name="Wiebenga A."/>
            <person name="Aguilar-Osorio G."/>
            <person name="Amillis S."/>
            <person name="Uchima C.A."/>
            <person name="Anderluh G."/>
            <person name="Asadollahi M."/>
            <person name="Askin M."/>
            <person name="Barry K."/>
            <person name="Battaglia E."/>
            <person name="Bayram O."/>
            <person name="Benocci T."/>
            <person name="Braus-Stromeyer S.A."/>
            <person name="Caldana C."/>
            <person name="Canovas D."/>
            <person name="Cerqueira G.C."/>
            <person name="Chen F."/>
            <person name="Chen W."/>
            <person name="Choi C."/>
            <person name="Clum A."/>
            <person name="Dos Santos R.A."/>
            <person name="Damasio A.R."/>
            <person name="Diallinas G."/>
            <person name="Emri T."/>
            <person name="Fekete E."/>
            <person name="Flipphi M."/>
            <person name="Freyberg S."/>
            <person name="Gallo A."/>
            <person name="Gournas C."/>
            <person name="Habgood R."/>
            <person name="Hainaut M."/>
            <person name="Harispe M.L."/>
            <person name="Henrissat B."/>
            <person name="Hilden K.S."/>
            <person name="Hope R."/>
            <person name="Hossain A."/>
            <person name="Karabika E."/>
            <person name="Karaffa L."/>
            <person name="Karanyi Z."/>
            <person name="Krasevec N."/>
            <person name="Kuo A."/>
            <person name="Kusch H."/>
            <person name="LaButti K."/>
            <person name="Lagendijk E.L."/>
            <person name="Lapidus A."/>
            <person name="Levasseur A."/>
            <person name="Lindquist E."/>
            <person name="Lipzen A."/>
            <person name="Logrieco A.F."/>
            <person name="MacCabe A."/>
            <person name="Maekelae M.R."/>
            <person name="Malavazi I."/>
            <person name="Melin P."/>
            <person name="Meyer V."/>
            <person name="Mielnichuk N."/>
            <person name="Miskei M."/>
            <person name="Molnar A.P."/>
            <person name="Mule G."/>
            <person name="Ngan C.Y."/>
            <person name="Orejas M."/>
            <person name="Orosz E."/>
            <person name="Ouedraogo J.P."/>
            <person name="Overkamp K.M."/>
            <person name="Park H.-S."/>
            <person name="Perrone G."/>
            <person name="Piumi F."/>
            <person name="Punt P.J."/>
            <person name="Ram A.F."/>
            <person name="Ramon A."/>
            <person name="Rauscher S."/>
            <person name="Record E."/>
            <person name="Riano-Pachon D.M."/>
            <person name="Robert V."/>
            <person name="Roehrig J."/>
            <person name="Ruller R."/>
            <person name="Salamov A."/>
            <person name="Salih N.S."/>
            <person name="Samson R.A."/>
            <person name="Sandor E."/>
            <person name="Sanguinetti M."/>
            <person name="Schuetze T."/>
            <person name="Sepcic K."/>
            <person name="Shelest E."/>
            <person name="Sherlock G."/>
            <person name="Sophianopoulou V."/>
            <person name="Squina F.M."/>
            <person name="Sun H."/>
            <person name="Susca A."/>
            <person name="Todd R.B."/>
            <person name="Tsang A."/>
            <person name="Unkles S.E."/>
            <person name="van de Wiele N."/>
            <person name="van Rossen-Uffink D."/>
            <person name="Oliveira J.V."/>
            <person name="Vesth T.C."/>
            <person name="Visser J."/>
            <person name="Yu J.-H."/>
            <person name="Zhou M."/>
            <person name="Andersen M.R."/>
            <person name="Archer D.B."/>
            <person name="Baker S.E."/>
            <person name="Benoit I."/>
            <person name="Brakhage A.A."/>
            <person name="Braus G.H."/>
            <person name="Fischer R."/>
            <person name="Frisvad J.C."/>
            <person name="Goldman G.H."/>
            <person name="Houbraken J."/>
            <person name="Oakley B."/>
            <person name="Pocsi I."/>
            <person name="Scazzocchio C."/>
            <person name="Seiboth B."/>
            <person name="vanKuyk P.A."/>
            <person name="Wortman J."/>
            <person name="Dyer P.S."/>
            <person name="Grigoriev I.V."/>
        </authorList>
    </citation>
    <scope>NUCLEOTIDE SEQUENCE [LARGE SCALE GENOMIC DNA]</scope>
    <source>
        <strain evidence="3">CBS 516.65</strain>
    </source>
</reference>
<accession>A0A1L9V7Q0</accession>
<dbReference type="AlphaFoldDB" id="A0A1L9V7Q0"/>
<keyword evidence="1" id="KW-0812">Transmembrane</keyword>
<gene>
    <name evidence="2" type="ORF">ASPGLDRAFT_52102</name>
</gene>